<dbReference type="EMBL" id="JAVDRD010000004">
    <property type="protein sequence ID" value="MDR6510908.1"/>
    <property type="molecule type" value="Genomic_DNA"/>
</dbReference>
<protein>
    <submittedName>
        <fullName evidence="5">Alkylation response protein AidB-like acyl-CoA dehydrogenase</fullName>
    </submittedName>
</protein>
<evidence type="ECO:0000256" key="2">
    <source>
        <dbReference type="ARBA" id="ARBA00049661"/>
    </source>
</evidence>
<comment type="caution">
    <text evidence="5">The sequence shown here is derived from an EMBL/GenBank/DDBJ whole genome shotgun (WGS) entry which is preliminary data.</text>
</comment>
<sequence>MNHALLMPPPDSHGVATDGFGARIEQILPQIAAAAAQGDERSSLHPDSIVALTQAGVFRALVPAMYGGDEVDFIEFLAGVRRLAAVCPASGWIAGVVGTHSHGISYYGKQAQDDIWADGPDTRICSSFAPVVTAQPTEGGYLLTGAWDFSSGCDHAAWAQLGFRVEGMPGVSYLGLIPRTDFNIVDNWDTVGMRATGSKRVEVRNVFVPQHRCWGPGMFAPPAEPGLHDHWLFRMPFLATAANFGAVLLGAADGALAAYRESVQKRIRPHTGKLRMDNPLSFIRLAESHMEIRAASALVTAHWQRIVDHAKAGTRPAMDEVLRSRGDEAFAGRMIMNAVDRLLAAAGGSATFKSRPLQRYWRDIHTAGNHMFFDLENRLVIVGRHLVGLEPDPDLL</sequence>
<gene>
    <name evidence="5" type="ORF">J2792_001780</name>
</gene>
<evidence type="ECO:0000313" key="6">
    <source>
        <dbReference type="Proteomes" id="UP001184150"/>
    </source>
</evidence>
<keyword evidence="1" id="KW-0560">Oxidoreductase</keyword>
<dbReference type="PANTHER" id="PTHR48083">
    <property type="entry name" value="MEDIUM-CHAIN SPECIFIC ACYL-COA DEHYDROGENASE, MITOCHONDRIAL-RELATED"/>
    <property type="match status" value="1"/>
</dbReference>
<organism evidence="5 6">
    <name type="scientific">Novosphingobium capsulatum</name>
    <dbReference type="NCBI Taxonomy" id="13688"/>
    <lineage>
        <taxon>Bacteria</taxon>
        <taxon>Pseudomonadati</taxon>
        <taxon>Pseudomonadota</taxon>
        <taxon>Alphaproteobacteria</taxon>
        <taxon>Sphingomonadales</taxon>
        <taxon>Sphingomonadaceae</taxon>
        <taxon>Novosphingobium</taxon>
    </lineage>
</organism>
<dbReference type="Pfam" id="PF02771">
    <property type="entry name" value="Acyl-CoA_dh_N"/>
    <property type="match status" value="1"/>
</dbReference>
<dbReference type="PANTHER" id="PTHR48083:SF19">
    <property type="entry name" value="FLAVIN-DEPENDENT MONOOXYGENASE, OXYGENASE SUBUNIT HSAA"/>
    <property type="match status" value="1"/>
</dbReference>
<dbReference type="InterPro" id="IPR009100">
    <property type="entry name" value="AcylCoA_DH/oxidase_NM_dom_sf"/>
</dbReference>
<keyword evidence="6" id="KW-1185">Reference proteome</keyword>
<dbReference type="Gene3D" id="2.40.110.10">
    <property type="entry name" value="Butyryl-CoA Dehydrogenase, subunit A, domain 2"/>
    <property type="match status" value="1"/>
</dbReference>
<accession>A0ABU1MKP4</accession>
<name>A0ABU1MKP4_9SPHN</name>
<dbReference type="InterPro" id="IPR036250">
    <property type="entry name" value="AcylCo_DH-like_C"/>
</dbReference>
<evidence type="ECO:0000259" key="4">
    <source>
        <dbReference type="Pfam" id="PF08028"/>
    </source>
</evidence>
<dbReference type="InterPro" id="IPR050741">
    <property type="entry name" value="Acyl-CoA_dehydrogenase"/>
</dbReference>
<dbReference type="RefSeq" id="WP_309804934.1">
    <property type="nucleotide sequence ID" value="NZ_JAVDRD010000004.1"/>
</dbReference>
<dbReference type="Proteomes" id="UP001184150">
    <property type="component" value="Unassembled WGS sequence"/>
</dbReference>
<feature type="domain" description="Acyl-CoA dehydrogenase C-terminal" evidence="4">
    <location>
        <begin position="244"/>
        <end position="374"/>
    </location>
</feature>
<feature type="domain" description="Acyl-CoA dehydrogenase/oxidase N-terminal" evidence="3">
    <location>
        <begin position="30"/>
        <end position="116"/>
    </location>
</feature>
<dbReference type="Gene3D" id="1.10.540.10">
    <property type="entry name" value="Acyl-CoA dehydrogenase/oxidase, N-terminal domain"/>
    <property type="match status" value="1"/>
</dbReference>
<comment type="similarity">
    <text evidence="2">Belongs to the HpaH/HsaA monooxygenase family.</text>
</comment>
<reference evidence="5 6" key="1">
    <citation type="submission" date="2023-07" db="EMBL/GenBank/DDBJ databases">
        <title>Sorghum-associated microbial communities from plants grown in Nebraska, USA.</title>
        <authorList>
            <person name="Schachtman D."/>
        </authorList>
    </citation>
    <scope>NUCLEOTIDE SEQUENCE [LARGE SCALE GENOMIC DNA]</scope>
    <source>
        <strain evidence="5 6">DS1027</strain>
    </source>
</reference>
<dbReference type="Pfam" id="PF08028">
    <property type="entry name" value="Acyl-CoA_dh_2"/>
    <property type="match status" value="1"/>
</dbReference>
<evidence type="ECO:0000313" key="5">
    <source>
        <dbReference type="EMBL" id="MDR6510908.1"/>
    </source>
</evidence>
<proteinExistence type="inferred from homology"/>
<evidence type="ECO:0000256" key="1">
    <source>
        <dbReference type="ARBA" id="ARBA00023002"/>
    </source>
</evidence>
<dbReference type="Gene3D" id="1.20.140.10">
    <property type="entry name" value="Butyryl-CoA Dehydrogenase, subunit A, domain 3"/>
    <property type="match status" value="1"/>
</dbReference>
<dbReference type="InterPro" id="IPR013786">
    <property type="entry name" value="AcylCoA_DH/ox_N"/>
</dbReference>
<dbReference type="SUPFAM" id="SSF56645">
    <property type="entry name" value="Acyl-CoA dehydrogenase NM domain-like"/>
    <property type="match status" value="1"/>
</dbReference>
<dbReference type="InterPro" id="IPR046373">
    <property type="entry name" value="Acyl-CoA_Oxase/DH_mid-dom_sf"/>
</dbReference>
<dbReference type="InterPro" id="IPR037069">
    <property type="entry name" value="AcylCoA_DH/ox_N_sf"/>
</dbReference>
<dbReference type="PIRSF" id="PIRSF016578">
    <property type="entry name" value="HsaA"/>
    <property type="match status" value="1"/>
</dbReference>
<dbReference type="SUPFAM" id="SSF47203">
    <property type="entry name" value="Acyl-CoA dehydrogenase C-terminal domain-like"/>
    <property type="match status" value="1"/>
</dbReference>
<evidence type="ECO:0000259" key="3">
    <source>
        <dbReference type="Pfam" id="PF02771"/>
    </source>
</evidence>
<dbReference type="InterPro" id="IPR013107">
    <property type="entry name" value="Acyl-CoA_DH_C"/>
</dbReference>